<dbReference type="EMBL" id="CVUD02000092">
    <property type="protein sequence ID" value="SEH67596.1"/>
    <property type="molecule type" value="Genomic_DNA"/>
</dbReference>
<reference evidence="3" key="1">
    <citation type="submission" date="2016-06" db="EMBL/GenBank/DDBJ databases">
        <authorList>
            <person name="Petersen J."/>
            <person name="Sayavedra L."/>
        </authorList>
    </citation>
    <scope>NUCLEOTIDE SEQUENCE [LARGE SCALE GENOMIC DNA]</scope>
    <source>
        <strain evidence="3">BazSymB</strain>
    </source>
</reference>
<protein>
    <submittedName>
        <fullName evidence="2">Uncharacterized protein</fullName>
    </submittedName>
</protein>
<proteinExistence type="predicted"/>
<dbReference type="AlphaFoldDB" id="A0A1H6K3U3"/>
<keyword evidence="1" id="KW-1133">Transmembrane helix</keyword>
<evidence type="ECO:0000313" key="3">
    <source>
        <dbReference type="Proteomes" id="UP000198559"/>
    </source>
</evidence>
<keyword evidence="1" id="KW-0812">Transmembrane</keyword>
<dbReference type="Proteomes" id="UP000198559">
    <property type="component" value="Unassembled WGS sequence"/>
</dbReference>
<gene>
    <name evidence="2" type="ORF">BAZSYMB_SCAFFOLD00049_7</name>
</gene>
<name>A0A1H6K3U3_9GAMM</name>
<evidence type="ECO:0000256" key="1">
    <source>
        <dbReference type="SAM" id="Phobius"/>
    </source>
</evidence>
<evidence type="ECO:0000313" key="2">
    <source>
        <dbReference type="EMBL" id="SEH67596.1"/>
    </source>
</evidence>
<accession>A0A1H6K3U3</accession>
<feature type="transmembrane region" description="Helical" evidence="1">
    <location>
        <begin position="14"/>
        <end position="34"/>
    </location>
</feature>
<keyword evidence="1" id="KW-0472">Membrane</keyword>
<dbReference type="STRING" id="235205.BAZSYMB_SCAFFOLD00049_7"/>
<organism evidence="2 3">
    <name type="scientific">Bathymodiolus azoricus thioautotrophic gill symbiont</name>
    <dbReference type="NCBI Taxonomy" id="235205"/>
    <lineage>
        <taxon>Bacteria</taxon>
        <taxon>Pseudomonadati</taxon>
        <taxon>Pseudomonadota</taxon>
        <taxon>Gammaproteobacteria</taxon>
        <taxon>sulfur-oxidizing symbionts</taxon>
    </lineage>
</organism>
<sequence length="64" mass="7356">MVLFLDLGSHLYKALLWFAVKFFIIFLSTSHVTTRLRCRNFVSKFNLKTTIILDIKGLHTAAAL</sequence>